<keyword evidence="3" id="KW-0804">Transcription</keyword>
<organism evidence="6 7">
    <name type="scientific">Clostridium sulfidigenes</name>
    <dbReference type="NCBI Taxonomy" id="318464"/>
    <lineage>
        <taxon>Bacteria</taxon>
        <taxon>Bacillati</taxon>
        <taxon>Bacillota</taxon>
        <taxon>Clostridia</taxon>
        <taxon>Eubacteriales</taxon>
        <taxon>Clostridiaceae</taxon>
        <taxon>Clostridium</taxon>
    </lineage>
</organism>
<dbReference type="InterPro" id="IPR036390">
    <property type="entry name" value="WH_DNA-bd_sf"/>
</dbReference>
<feature type="domain" description="Cyclic nucleotide-binding" evidence="4">
    <location>
        <begin position="14"/>
        <end position="144"/>
    </location>
</feature>
<dbReference type="SUPFAM" id="SSF46785">
    <property type="entry name" value="Winged helix' DNA-binding domain"/>
    <property type="match status" value="1"/>
</dbReference>
<evidence type="ECO:0000313" key="7">
    <source>
        <dbReference type="Proteomes" id="UP000028542"/>
    </source>
</evidence>
<dbReference type="Gene3D" id="1.10.10.10">
    <property type="entry name" value="Winged helix-like DNA-binding domain superfamily/Winged helix DNA-binding domain"/>
    <property type="match status" value="1"/>
</dbReference>
<protein>
    <submittedName>
        <fullName evidence="6">Crp/Fnr family transcriptional regulator</fullName>
    </submittedName>
</protein>
<dbReference type="PANTHER" id="PTHR24567:SF74">
    <property type="entry name" value="HTH-TYPE TRANSCRIPTIONAL REGULATOR ARCR"/>
    <property type="match status" value="1"/>
</dbReference>
<dbReference type="SMART" id="SM00100">
    <property type="entry name" value="cNMP"/>
    <property type="match status" value="1"/>
</dbReference>
<dbReference type="CDD" id="cd00038">
    <property type="entry name" value="CAP_ED"/>
    <property type="match status" value="1"/>
</dbReference>
<dbReference type="PROSITE" id="PS50042">
    <property type="entry name" value="CNMP_BINDING_3"/>
    <property type="match status" value="1"/>
</dbReference>
<dbReference type="InterPro" id="IPR000595">
    <property type="entry name" value="cNMP-bd_dom"/>
</dbReference>
<dbReference type="Pfam" id="PF13545">
    <property type="entry name" value="HTH_Crp_2"/>
    <property type="match status" value="1"/>
</dbReference>
<dbReference type="Pfam" id="PF00027">
    <property type="entry name" value="cNMP_binding"/>
    <property type="match status" value="1"/>
</dbReference>
<dbReference type="InterPro" id="IPR018490">
    <property type="entry name" value="cNMP-bd_dom_sf"/>
</dbReference>
<comment type="caution">
    <text evidence="6">The sequence shown here is derived from an EMBL/GenBank/DDBJ whole genome shotgun (WGS) entry which is preliminary data.</text>
</comment>
<gene>
    <name evidence="6" type="ORF">IO99_02275</name>
</gene>
<evidence type="ECO:0000259" key="4">
    <source>
        <dbReference type="PROSITE" id="PS50042"/>
    </source>
</evidence>
<evidence type="ECO:0000256" key="3">
    <source>
        <dbReference type="ARBA" id="ARBA00023163"/>
    </source>
</evidence>
<dbReference type="Proteomes" id="UP000028542">
    <property type="component" value="Unassembled WGS sequence"/>
</dbReference>
<keyword evidence="2" id="KW-0238">DNA-binding</keyword>
<proteinExistence type="predicted"/>
<dbReference type="GO" id="GO:0003677">
    <property type="term" value="F:DNA binding"/>
    <property type="evidence" value="ECO:0007669"/>
    <property type="project" value="UniProtKB-KW"/>
</dbReference>
<dbReference type="EMBL" id="JPMD01000002">
    <property type="protein sequence ID" value="KEZ88489.1"/>
    <property type="molecule type" value="Genomic_DNA"/>
</dbReference>
<keyword evidence="1" id="KW-0805">Transcription regulation</keyword>
<dbReference type="InterPro" id="IPR050397">
    <property type="entry name" value="Env_Response_Regulators"/>
</dbReference>
<dbReference type="Gene3D" id="2.60.120.10">
    <property type="entry name" value="Jelly Rolls"/>
    <property type="match status" value="1"/>
</dbReference>
<evidence type="ECO:0000313" key="6">
    <source>
        <dbReference type="EMBL" id="KEZ88489.1"/>
    </source>
</evidence>
<feature type="domain" description="HTH crp-type" evidence="5">
    <location>
        <begin position="148"/>
        <end position="221"/>
    </location>
</feature>
<name>A0A084JHQ5_9CLOT</name>
<dbReference type="InterPro" id="IPR012318">
    <property type="entry name" value="HTH_CRP"/>
</dbReference>
<dbReference type="STRING" id="318464.IO99_02275"/>
<dbReference type="GO" id="GO:0003700">
    <property type="term" value="F:DNA-binding transcription factor activity"/>
    <property type="evidence" value="ECO:0007669"/>
    <property type="project" value="TreeGrafter"/>
</dbReference>
<sequence length="230" mass="26630">MRYVNLEELKELPGFNNIDENTLRKLSNITRVTRYEKGKVLFRDKDIVDNIYIVLKGKVSLYKFNEKGQKKVIFILGLGDLINEVILQSSTASINCETIEDSQIMYCNTMELLQVMESDFEFTKMVLSSLSLKVRRMYRQFKNTTGVLNMGKRVASKLWKLGRDYGVADDNGILIDMEISITYLADLFGAQRETISRACKELSELGLIEYNNKKFIIKNKEKLLEYFKAP</sequence>
<reference evidence="6 7" key="1">
    <citation type="submission" date="2014-07" db="EMBL/GenBank/DDBJ databases">
        <title>Draft genome of Clostridium sulfidigenes 113A isolated from sediments associated with methane hydrate from Krishna Godavari basin.</title>
        <authorList>
            <person name="Honkalas V.S."/>
            <person name="Dabir A.P."/>
            <person name="Arora P."/>
            <person name="Dhakephalkar P.K."/>
        </authorList>
    </citation>
    <scope>NUCLEOTIDE SEQUENCE [LARGE SCALE GENOMIC DNA]</scope>
    <source>
        <strain evidence="6 7">113A</strain>
    </source>
</reference>
<dbReference type="InterPro" id="IPR036388">
    <property type="entry name" value="WH-like_DNA-bd_sf"/>
</dbReference>
<evidence type="ECO:0000256" key="1">
    <source>
        <dbReference type="ARBA" id="ARBA00023015"/>
    </source>
</evidence>
<dbReference type="PROSITE" id="PS51063">
    <property type="entry name" value="HTH_CRP_2"/>
    <property type="match status" value="1"/>
</dbReference>
<keyword evidence="7" id="KW-1185">Reference proteome</keyword>
<dbReference type="InterPro" id="IPR014710">
    <property type="entry name" value="RmlC-like_jellyroll"/>
</dbReference>
<evidence type="ECO:0000259" key="5">
    <source>
        <dbReference type="PROSITE" id="PS51063"/>
    </source>
</evidence>
<accession>A0A084JHQ5</accession>
<dbReference type="eggNOG" id="COG0664">
    <property type="taxonomic scope" value="Bacteria"/>
</dbReference>
<dbReference type="RefSeq" id="WP_035129674.1">
    <property type="nucleotide sequence ID" value="NZ_JPMD01000002.1"/>
</dbReference>
<dbReference type="AlphaFoldDB" id="A0A084JHQ5"/>
<dbReference type="PANTHER" id="PTHR24567">
    <property type="entry name" value="CRP FAMILY TRANSCRIPTIONAL REGULATORY PROTEIN"/>
    <property type="match status" value="1"/>
</dbReference>
<dbReference type="SUPFAM" id="SSF51206">
    <property type="entry name" value="cAMP-binding domain-like"/>
    <property type="match status" value="1"/>
</dbReference>
<dbReference type="GO" id="GO:0005829">
    <property type="term" value="C:cytosol"/>
    <property type="evidence" value="ECO:0007669"/>
    <property type="project" value="TreeGrafter"/>
</dbReference>
<evidence type="ECO:0000256" key="2">
    <source>
        <dbReference type="ARBA" id="ARBA00023125"/>
    </source>
</evidence>
<dbReference type="SMART" id="SM00419">
    <property type="entry name" value="HTH_CRP"/>
    <property type="match status" value="1"/>
</dbReference>